<sequence length="295" mass="33762">MTQEALADRQDLVTYYTGLPSFDVLKMIYDDIEPDLPPTRLSNLGKFERLVMMLSRMKLNTPLQDLAYRYQTSTSTAFRIFLVYIHVLYVRLKHIIRWPTREELRKTMPMEFWKNFGQKTAVIIDCLEIPIQRPKNLMARAKTWSAYKHCNTTKFLFGITPQGSVSFLSSAWGGRASDKHITENCGFLRNLLTGDRGFDISDTVGFYCAQINIPSFTRGKSQLSPLEVEQTGKIAHVRIHVQRVIGLVRNKYTILQSKLPIDILMTENEELPVVDKIACVACCLSNLCVSVVPFN</sequence>
<name>A0AAN9H382_9TELE</name>
<reference evidence="5 6" key="1">
    <citation type="submission" date="2024-02" db="EMBL/GenBank/DDBJ databases">
        <title>Chromosome-level genome assembly of the Eurasian Minnow (Phoxinus phoxinus).</title>
        <authorList>
            <person name="Oriowo T.O."/>
            <person name="Martin S."/>
            <person name="Stange M."/>
            <person name="Chrysostomakis Y."/>
            <person name="Brown T."/>
            <person name="Winkler S."/>
            <person name="Kukowka S."/>
            <person name="Myers E.W."/>
            <person name="Bohne A."/>
        </authorList>
    </citation>
    <scope>NUCLEOTIDE SEQUENCE [LARGE SCALE GENOMIC DNA]</scope>
    <source>
        <strain evidence="5">ZFMK-TIS-60720</strain>
        <tissue evidence="5">Whole Organism</tissue>
    </source>
</reference>
<accession>A0AAN9H382</accession>
<dbReference type="EMBL" id="JAYKXH010000013">
    <property type="protein sequence ID" value="KAK7148196.1"/>
    <property type="molecule type" value="Genomic_DNA"/>
</dbReference>
<keyword evidence="6" id="KW-1185">Reference proteome</keyword>
<evidence type="ECO:0000256" key="1">
    <source>
        <dbReference type="ARBA" id="ARBA00001968"/>
    </source>
</evidence>
<dbReference type="GO" id="GO:0046872">
    <property type="term" value="F:metal ion binding"/>
    <property type="evidence" value="ECO:0007669"/>
    <property type="project" value="UniProtKB-KW"/>
</dbReference>
<dbReference type="InterPro" id="IPR027806">
    <property type="entry name" value="HARBI1_dom"/>
</dbReference>
<dbReference type="Pfam" id="PF13613">
    <property type="entry name" value="HTH_Tnp_4"/>
    <property type="match status" value="1"/>
</dbReference>
<evidence type="ECO:0000256" key="2">
    <source>
        <dbReference type="ARBA" id="ARBA00022723"/>
    </source>
</evidence>
<proteinExistence type="predicted"/>
<evidence type="ECO:0000259" key="3">
    <source>
        <dbReference type="Pfam" id="PF13359"/>
    </source>
</evidence>
<dbReference type="InterPro" id="IPR027805">
    <property type="entry name" value="Transposase_HTH_dom"/>
</dbReference>
<evidence type="ECO:0000259" key="4">
    <source>
        <dbReference type="Pfam" id="PF13613"/>
    </source>
</evidence>
<comment type="cofactor">
    <cofactor evidence="1">
        <name>a divalent metal cation</name>
        <dbReference type="ChEBI" id="CHEBI:60240"/>
    </cofactor>
</comment>
<comment type="caution">
    <text evidence="5">The sequence shown here is derived from an EMBL/GenBank/DDBJ whole genome shotgun (WGS) entry which is preliminary data.</text>
</comment>
<gene>
    <name evidence="5" type="ORF">R3I93_012499</name>
</gene>
<dbReference type="PANTHER" id="PTHR23080:SF63">
    <property type="entry name" value="TICK TRANSPOSON"/>
    <property type="match status" value="1"/>
</dbReference>
<dbReference type="Pfam" id="PF13359">
    <property type="entry name" value="DDE_Tnp_4"/>
    <property type="match status" value="1"/>
</dbReference>
<evidence type="ECO:0000313" key="5">
    <source>
        <dbReference type="EMBL" id="KAK7148196.1"/>
    </source>
</evidence>
<protein>
    <recommendedName>
        <fullName evidence="7">DDE Tnp4 domain-containing protein</fullName>
    </recommendedName>
</protein>
<dbReference type="AlphaFoldDB" id="A0AAN9H382"/>
<organism evidence="5 6">
    <name type="scientific">Phoxinus phoxinus</name>
    <name type="common">Eurasian minnow</name>
    <dbReference type="NCBI Taxonomy" id="58324"/>
    <lineage>
        <taxon>Eukaryota</taxon>
        <taxon>Metazoa</taxon>
        <taxon>Chordata</taxon>
        <taxon>Craniata</taxon>
        <taxon>Vertebrata</taxon>
        <taxon>Euteleostomi</taxon>
        <taxon>Actinopterygii</taxon>
        <taxon>Neopterygii</taxon>
        <taxon>Teleostei</taxon>
        <taxon>Ostariophysi</taxon>
        <taxon>Cypriniformes</taxon>
        <taxon>Leuciscidae</taxon>
        <taxon>Phoxininae</taxon>
        <taxon>Phoxinus</taxon>
    </lineage>
</organism>
<feature type="domain" description="DDE Tnp4" evidence="3">
    <location>
        <begin position="124"/>
        <end position="286"/>
    </location>
</feature>
<feature type="domain" description="Transposase Helix-turn-helix" evidence="4">
    <location>
        <begin position="43"/>
        <end position="93"/>
    </location>
</feature>
<dbReference type="PANTHER" id="PTHR23080">
    <property type="entry name" value="THAP DOMAIN PROTEIN"/>
    <property type="match status" value="1"/>
</dbReference>
<evidence type="ECO:0008006" key="7">
    <source>
        <dbReference type="Google" id="ProtNLM"/>
    </source>
</evidence>
<evidence type="ECO:0000313" key="6">
    <source>
        <dbReference type="Proteomes" id="UP001364617"/>
    </source>
</evidence>
<keyword evidence="2" id="KW-0479">Metal-binding</keyword>
<dbReference type="Proteomes" id="UP001364617">
    <property type="component" value="Unassembled WGS sequence"/>
</dbReference>